<dbReference type="KEGG" id="edi:EDI_142100"/>
<dbReference type="GeneID" id="5879233"/>
<dbReference type="Proteomes" id="UP000008076">
    <property type="component" value="Unassembled WGS sequence"/>
</dbReference>
<gene>
    <name evidence="2" type="ORF">EDI_142100</name>
</gene>
<dbReference type="RefSeq" id="XP_001734327.1">
    <property type="nucleotide sequence ID" value="XM_001734275.1"/>
</dbReference>
<organism evidence="3">
    <name type="scientific">Entamoeba dispar (strain ATCC PRA-260 / SAW760)</name>
    <dbReference type="NCBI Taxonomy" id="370354"/>
    <lineage>
        <taxon>Eukaryota</taxon>
        <taxon>Amoebozoa</taxon>
        <taxon>Evosea</taxon>
        <taxon>Archamoebae</taxon>
        <taxon>Mastigamoebida</taxon>
        <taxon>Entamoebidae</taxon>
        <taxon>Entamoeba</taxon>
    </lineage>
</organism>
<sequence>MNNFNQKTTKPIRKTLSRKQEDADDTEEIHMDNESFDDEYVPRSPIYFSHLSLTPTVNNATKIKNYLKLFMKDSTNLYNAPKYNNLIYVRIQDTVLIINMETSDSIEEIDSDDIIVLNIIITLQKRIIIREGKSTTFDVDKFYGKPGKKVQKEYTVGLKDSIDDFSALGKTRRVKKSNSH</sequence>
<protein>
    <submittedName>
        <fullName evidence="2">Uncharacterized protein</fullName>
    </submittedName>
</protein>
<dbReference type="VEuPathDB" id="AmoebaDB:EDI_142100"/>
<evidence type="ECO:0000256" key="1">
    <source>
        <dbReference type="SAM" id="MobiDB-lite"/>
    </source>
</evidence>
<proteinExistence type="predicted"/>
<evidence type="ECO:0000313" key="3">
    <source>
        <dbReference type="Proteomes" id="UP000008076"/>
    </source>
</evidence>
<dbReference type="EMBL" id="DS548020">
    <property type="protein sequence ID" value="EDR29520.1"/>
    <property type="molecule type" value="Genomic_DNA"/>
</dbReference>
<keyword evidence="3" id="KW-1185">Reference proteome</keyword>
<dbReference type="AlphaFoldDB" id="B0E7H0"/>
<name>B0E7H0_ENTDS</name>
<reference evidence="3" key="1">
    <citation type="submission" date="2007-12" db="EMBL/GenBank/DDBJ databases">
        <title>Annotation of Entamoeba dispar SAW760.</title>
        <authorList>
            <person name="Lorenzi H."/>
            <person name="Inman J."/>
            <person name="Schobel S."/>
            <person name="Amedeo P."/>
            <person name="Caler E."/>
        </authorList>
    </citation>
    <scope>NUCLEOTIDE SEQUENCE [LARGE SCALE GENOMIC DNA]</scope>
    <source>
        <strain evidence="3">ATCC PRA-260 / SAW760</strain>
    </source>
</reference>
<accession>B0E7H0</accession>
<evidence type="ECO:0000313" key="2">
    <source>
        <dbReference type="EMBL" id="EDR29520.1"/>
    </source>
</evidence>
<feature type="region of interest" description="Disordered" evidence="1">
    <location>
        <begin position="1"/>
        <end position="27"/>
    </location>
</feature>